<dbReference type="GO" id="GO:0005840">
    <property type="term" value="C:ribosome"/>
    <property type="evidence" value="ECO:0007669"/>
    <property type="project" value="UniProtKB-KW"/>
</dbReference>
<sequence>MLKVNSYSARGTKLSSVTLPKTFEEKENLALLAQAIRVYEDRQHPGLAKAKTRAEVLRTKKKLYKQKGTGGARHGSRSAPIFVGGGVAHGPRGVKRVLELPLALKRKALAVAVSLKVKEGQVVSADGLGSLKKTKEANKLIEKVLAETKTKKVTLVLSEGNLGAKKIFRNFKEVRILPYKDINAYDIFFGGAIVFDKEIFVAKKAKKETKK</sequence>
<dbReference type="InterPro" id="IPR013005">
    <property type="entry name" value="Ribosomal_uL4-like"/>
</dbReference>
<evidence type="ECO:0000256" key="2">
    <source>
        <dbReference type="ARBA" id="ARBA00022980"/>
    </source>
</evidence>
<evidence type="ECO:0000313" key="6">
    <source>
        <dbReference type="EMBL" id="AKQ03263.1"/>
    </source>
</evidence>
<dbReference type="Pfam" id="PF00573">
    <property type="entry name" value="Ribosomal_L4"/>
    <property type="match status" value="1"/>
</dbReference>
<dbReference type="Gene3D" id="3.40.1370.10">
    <property type="match status" value="1"/>
</dbReference>
<dbReference type="GO" id="GO:0006412">
    <property type="term" value="P:translation"/>
    <property type="evidence" value="ECO:0007669"/>
    <property type="project" value="InterPro"/>
</dbReference>
<dbReference type="NCBIfam" id="TIGR03953">
    <property type="entry name" value="rplD_bact"/>
    <property type="match status" value="1"/>
</dbReference>
<dbReference type="GO" id="GO:0003735">
    <property type="term" value="F:structural constituent of ribosome"/>
    <property type="evidence" value="ECO:0007669"/>
    <property type="project" value="InterPro"/>
</dbReference>
<dbReference type="PANTHER" id="PTHR10746:SF6">
    <property type="entry name" value="LARGE RIBOSOMAL SUBUNIT PROTEIN UL4M"/>
    <property type="match status" value="1"/>
</dbReference>
<name>A0A0H4T682_9BACT</name>
<evidence type="ECO:0000256" key="3">
    <source>
        <dbReference type="ARBA" id="ARBA00023274"/>
    </source>
</evidence>
<evidence type="ECO:0000256" key="1">
    <source>
        <dbReference type="ARBA" id="ARBA00010528"/>
    </source>
</evidence>
<keyword evidence="2 6" id="KW-0689">Ribosomal protein</keyword>
<organism evidence="6">
    <name type="scientific">uncultured Microgenomates bacterium Rifle_16ft_4_minimus_37906</name>
    <dbReference type="NCBI Taxonomy" id="1665116"/>
    <lineage>
        <taxon>Bacteria</taxon>
        <taxon>Candidatus Microgenomatota</taxon>
        <taxon>environmental samples</taxon>
    </lineage>
</organism>
<proteinExistence type="inferred from homology"/>
<comment type="similarity">
    <text evidence="1">Belongs to the universal ribosomal protein uL4 family.</text>
</comment>
<protein>
    <recommendedName>
        <fullName evidence="4">Large ribosomal subunit protein uL4</fullName>
    </recommendedName>
    <alternativeName>
        <fullName evidence="5">50S ribosomal protein L4</fullName>
    </alternativeName>
</protein>
<dbReference type="InterPro" id="IPR002136">
    <property type="entry name" value="Ribosomal_uL4"/>
</dbReference>
<evidence type="ECO:0000256" key="5">
    <source>
        <dbReference type="ARBA" id="ARBA00035462"/>
    </source>
</evidence>
<dbReference type="EMBL" id="KT007009">
    <property type="protein sequence ID" value="AKQ03263.1"/>
    <property type="molecule type" value="Genomic_DNA"/>
</dbReference>
<dbReference type="InterPro" id="IPR023574">
    <property type="entry name" value="Ribosomal_uL4_dom_sf"/>
</dbReference>
<evidence type="ECO:0000256" key="4">
    <source>
        <dbReference type="ARBA" id="ARBA00035244"/>
    </source>
</evidence>
<keyword evidence="3" id="KW-0687">Ribonucleoprotein</keyword>
<accession>A0A0H4T682</accession>
<reference evidence="6" key="1">
    <citation type="journal article" date="2015" name="ISME J.">
        <title>Aquifer environment selects for microbial species cohorts in sediment and groundwater.</title>
        <authorList>
            <person name="Hug L.A."/>
            <person name="Thomas B.C."/>
            <person name="Brown C.T."/>
            <person name="Frischkorn K.R."/>
            <person name="Williams K.H."/>
            <person name="Tringe S.G."/>
            <person name="Banfield J.F."/>
        </authorList>
    </citation>
    <scope>NUCLEOTIDE SEQUENCE</scope>
</reference>
<dbReference type="PANTHER" id="PTHR10746">
    <property type="entry name" value="50S RIBOSOMAL PROTEIN L4"/>
    <property type="match status" value="1"/>
</dbReference>
<dbReference type="AlphaFoldDB" id="A0A0H4T682"/>
<dbReference type="SUPFAM" id="SSF52166">
    <property type="entry name" value="Ribosomal protein L4"/>
    <property type="match status" value="1"/>
</dbReference>
<dbReference type="GO" id="GO:1990904">
    <property type="term" value="C:ribonucleoprotein complex"/>
    <property type="evidence" value="ECO:0007669"/>
    <property type="project" value="UniProtKB-KW"/>
</dbReference>